<evidence type="ECO:0000313" key="2">
    <source>
        <dbReference type="EMBL" id="BBP46775.1"/>
    </source>
</evidence>
<dbReference type="EMBL" id="AP021889">
    <property type="protein sequence ID" value="BBP46775.1"/>
    <property type="molecule type" value="Genomic_DNA"/>
</dbReference>
<evidence type="ECO:0000313" key="3">
    <source>
        <dbReference type="Proteomes" id="UP000501726"/>
    </source>
</evidence>
<dbReference type="RefSeq" id="WP_173273751.1">
    <property type="nucleotide sequence ID" value="NZ_AP021889.1"/>
</dbReference>
<evidence type="ECO:0000259" key="1">
    <source>
        <dbReference type="Pfam" id="PF09012"/>
    </source>
</evidence>
<dbReference type="SUPFAM" id="SSF46785">
    <property type="entry name" value="Winged helix' DNA-binding domain"/>
    <property type="match status" value="1"/>
</dbReference>
<protein>
    <recommendedName>
        <fullName evidence="1">Transcriptional regulator HTH-type FeoC domain-containing protein</fullName>
    </recommendedName>
</protein>
<keyword evidence="3" id="KW-1185">Reference proteome</keyword>
<reference evidence="3" key="1">
    <citation type="submission" date="2019-11" db="EMBL/GenBank/DDBJ databases">
        <title>Isolation and characterization of two novel species in the genus Thiomicrorhabdus.</title>
        <authorList>
            <person name="Mochizuki J."/>
            <person name="Kojima H."/>
            <person name="Fukui M."/>
        </authorList>
    </citation>
    <scope>NUCLEOTIDE SEQUENCE [LARGE SCALE GENOMIC DNA]</scope>
    <source>
        <strain evidence="3">aks77</strain>
    </source>
</reference>
<feature type="domain" description="Transcriptional regulator HTH-type FeoC" evidence="1">
    <location>
        <begin position="2"/>
        <end position="69"/>
    </location>
</feature>
<name>A0A6F8PXC1_9GAMM</name>
<dbReference type="InterPro" id="IPR015102">
    <property type="entry name" value="Tscrpt_reg_HTH_FeoC"/>
</dbReference>
<dbReference type="AlphaFoldDB" id="A0A6F8PXC1"/>
<sequence>MILLELKRYIRQRERVSLQDICRRFDLSTDAAEGLLAPLIQQGHIQILQNFSATSCHSGGCGAACQGQQGYYQWLEHKIRPLSVPIQVQRFDKTALLKMPKP</sequence>
<dbReference type="Proteomes" id="UP000501726">
    <property type="component" value="Chromosome"/>
</dbReference>
<accession>A0A6F8PXC1</accession>
<dbReference type="Pfam" id="PF09012">
    <property type="entry name" value="FeoC"/>
    <property type="match status" value="1"/>
</dbReference>
<dbReference type="Gene3D" id="1.10.10.10">
    <property type="entry name" value="Winged helix-like DNA-binding domain superfamily/Winged helix DNA-binding domain"/>
    <property type="match status" value="1"/>
</dbReference>
<dbReference type="InterPro" id="IPR036388">
    <property type="entry name" value="WH-like_DNA-bd_sf"/>
</dbReference>
<proteinExistence type="predicted"/>
<organism evidence="2 3">
    <name type="scientific">Thiosulfatimonas sediminis</name>
    <dbReference type="NCBI Taxonomy" id="2675054"/>
    <lineage>
        <taxon>Bacteria</taxon>
        <taxon>Pseudomonadati</taxon>
        <taxon>Pseudomonadota</taxon>
        <taxon>Gammaproteobacteria</taxon>
        <taxon>Thiotrichales</taxon>
        <taxon>Piscirickettsiaceae</taxon>
        <taxon>Thiosulfatimonas</taxon>
    </lineage>
</organism>
<dbReference type="KEGG" id="tse:THMIRHAS_21480"/>
<gene>
    <name evidence="2" type="ORF">THMIRHAS_21480</name>
</gene>
<dbReference type="InterPro" id="IPR036390">
    <property type="entry name" value="WH_DNA-bd_sf"/>
</dbReference>